<accession>A0ABD0JVR6</accession>
<gene>
    <name evidence="1" type="ORF">BaRGS_00029620</name>
</gene>
<dbReference type="AlphaFoldDB" id="A0ABD0JVR6"/>
<comment type="caution">
    <text evidence="1">The sequence shown here is derived from an EMBL/GenBank/DDBJ whole genome shotgun (WGS) entry which is preliminary data.</text>
</comment>
<sequence length="69" mass="7104">TSAGEDEYASLETGEYLLHDDASADSGDLQYISAATPSLSASSPAMFSGTAPQLRNCTQISDNQTGVMG</sequence>
<proteinExistence type="predicted"/>
<name>A0ABD0JVR6_9CAEN</name>
<dbReference type="EMBL" id="JACVVK020000309">
    <property type="protein sequence ID" value="KAK7479179.1"/>
    <property type="molecule type" value="Genomic_DNA"/>
</dbReference>
<organism evidence="1 2">
    <name type="scientific">Batillaria attramentaria</name>
    <dbReference type="NCBI Taxonomy" id="370345"/>
    <lineage>
        <taxon>Eukaryota</taxon>
        <taxon>Metazoa</taxon>
        <taxon>Spiralia</taxon>
        <taxon>Lophotrochozoa</taxon>
        <taxon>Mollusca</taxon>
        <taxon>Gastropoda</taxon>
        <taxon>Caenogastropoda</taxon>
        <taxon>Sorbeoconcha</taxon>
        <taxon>Cerithioidea</taxon>
        <taxon>Batillariidae</taxon>
        <taxon>Batillaria</taxon>
    </lineage>
</organism>
<protein>
    <submittedName>
        <fullName evidence="1">Uncharacterized protein</fullName>
    </submittedName>
</protein>
<evidence type="ECO:0000313" key="1">
    <source>
        <dbReference type="EMBL" id="KAK7479179.1"/>
    </source>
</evidence>
<reference evidence="1 2" key="1">
    <citation type="journal article" date="2023" name="Sci. Data">
        <title>Genome assembly of the Korean intertidal mud-creeper Batillaria attramentaria.</title>
        <authorList>
            <person name="Patra A.K."/>
            <person name="Ho P.T."/>
            <person name="Jun S."/>
            <person name="Lee S.J."/>
            <person name="Kim Y."/>
            <person name="Won Y.J."/>
        </authorList>
    </citation>
    <scope>NUCLEOTIDE SEQUENCE [LARGE SCALE GENOMIC DNA]</scope>
    <source>
        <strain evidence="1">Wonlab-2016</strain>
    </source>
</reference>
<feature type="non-terminal residue" evidence="1">
    <location>
        <position position="1"/>
    </location>
</feature>
<dbReference type="Proteomes" id="UP001519460">
    <property type="component" value="Unassembled WGS sequence"/>
</dbReference>
<keyword evidence="2" id="KW-1185">Reference proteome</keyword>
<evidence type="ECO:0000313" key="2">
    <source>
        <dbReference type="Proteomes" id="UP001519460"/>
    </source>
</evidence>